<comment type="caution">
    <text evidence="1">The sequence shown here is derived from an EMBL/GenBank/DDBJ whole genome shotgun (WGS) entry which is preliminary data.</text>
</comment>
<protein>
    <recommendedName>
        <fullName evidence="2">Rubrerythrin diiron-binding domain-containing protein</fullName>
    </recommendedName>
</protein>
<evidence type="ECO:0008006" key="2">
    <source>
        <dbReference type="Google" id="ProtNLM"/>
    </source>
</evidence>
<name>X1QAK8_9ZZZZ</name>
<organism evidence="1">
    <name type="scientific">marine sediment metagenome</name>
    <dbReference type="NCBI Taxonomy" id="412755"/>
    <lineage>
        <taxon>unclassified sequences</taxon>
        <taxon>metagenomes</taxon>
        <taxon>ecological metagenomes</taxon>
    </lineage>
</organism>
<gene>
    <name evidence="1" type="ORF">S06H3_46361</name>
</gene>
<reference evidence="1" key="1">
    <citation type="journal article" date="2014" name="Front. Microbiol.">
        <title>High frequency of phylogenetically diverse reductive dehalogenase-homologous genes in deep subseafloor sedimentary metagenomes.</title>
        <authorList>
            <person name="Kawai M."/>
            <person name="Futagami T."/>
            <person name="Toyoda A."/>
            <person name="Takaki Y."/>
            <person name="Nishi S."/>
            <person name="Hori S."/>
            <person name="Arai W."/>
            <person name="Tsubouchi T."/>
            <person name="Morono Y."/>
            <person name="Uchiyama I."/>
            <person name="Ito T."/>
            <person name="Fujiyama A."/>
            <person name="Inagaki F."/>
            <person name="Takami H."/>
        </authorList>
    </citation>
    <scope>NUCLEOTIDE SEQUENCE</scope>
    <source>
        <strain evidence="1">Expedition CK06-06</strain>
    </source>
</reference>
<dbReference type="EMBL" id="BARV01029030">
    <property type="protein sequence ID" value="GAI40314.1"/>
    <property type="molecule type" value="Genomic_DNA"/>
</dbReference>
<dbReference type="AlphaFoldDB" id="X1QAK8"/>
<feature type="non-terminal residue" evidence="1">
    <location>
        <position position="1"/>
    </location>
</feature>
<proteinExistence type="predicted"/>
<accession>X1QAK8</accession>
<evidence type="ECO:0000313" key="1">
    <source>
        <dbReference type="EMBL" id="GAI40314.1"/>
    </source>
</evidence>
<sequence>YLSLAQIHPTGKVKRLIEGLAAQELEHKQRVEFLYTEVAFPQTNGG</sequence>